<reference evidence="12 13" key="1">
    <citation type="journal article" date="2009" name="Stand. Genomic Sci.">
        <title>Complete genome sequence of Acidimicrobium ferrooxidans type strain (ICP).</title>
        <authorList>
            <person name="Clum A."/>
            <person name="Nolan M."/>
            <person name="Lang E."/>
            <person name="Glavina Del Rio T."/>
            <person name="Tice H."/>
            <person name="Copeland A."/>
            <person name="Cheng J.F."/>
            <person name="Lucas S."/>
            <person name="Chen F."/>
            <person name="Bruce D."/>
            <person name="Goodwin L."/>
            <person name="Pitluck S."/>
            <person name="Ivanova N."/>
            <person name="Mavrommatis K."/>
            <person name="Mikhailova N."/>
            <person name="Pati A."/>
            <person name="Chen A."/>
            <person name="Palaniappan K."/>
            <person name="Goker M."/>
            <person name="Spring S."/>
            <person name="Land M."/>
            <person name="Hauser L."/>
            <person name="Chang Y.J."/>
            <person name="Jeffries C.C."/>
            <person name="Chain P."/>
            <person name="Bristow J."/>
            <person name="Eisen J.A."/>
            <person name="Markowitz V."/>
            <person name="Hugenholtz P."/>
            <person name="Kyrpides N.C."/>
            <person name="Klenk H.P."/>
            <person name="Lapidus A."/>
        </authorList>
    </citation>
    <scope>NUCLEOTIDE SEQUENCE [LARGE SCALE GENOMIC DNA]</scope>
    <source>
        <strain evidence="13">DSM 10331 / JCM 15462 / NBRC 103882 / ICP</strain>
    </source>
</reference>
<dbReference type="OrthoDB" id="9788285at2"/>
<evidence type="ECO:0000313" key="12">
    <source>
        <dbReference type="EMBL" id="ACU54108.1"/>
    </source>
</evidence>
<dbReference type="Proteomes" id="UP000000771">
    <property type="component" value="Chromosome"/>
</dbReference>
<dbReference type="PANTHER" id="PTHR30042:SF2">
    <property type="entry name" value="POTASSIUM-TRANSPORTING ATPASE KDPC SUBUNIT"/>
    <property type="match status" value="1"/>
</dbReference>
<keyword evidence="8 11" id="KW-1133">Transmembrane helix</keyword>
<keyword evidence="4 11" id="KW-0812">Transmembrane</keyword>
<evidence type="ECO:0000256" key="5">
    <source>
        <dbReference type="ARBA" id="ARBA00022741"/>
    </source>
</evidence>
<evidence type="ECO:0000256" key="4">
    <source>
        <dbReference type="ARBA" id="ARBA00022692"/>
    </source>
</evidence>
<dbReference type="InterPro" id="IPR003820">
    <property type="entry name" value="KdpC"/>
</dbReference>
<proteinExistence type="inferred from homology"/>
<evidence type="ECO:0000256" key="8">
    <source>
        <dbReference type="ARBA" id="ARBA00022989"/>
    </source>
</evidence>
<comment type="subunit">
    <text evidence="11">The system is composed of three essential subunits: KdpA, KdpB and KdpC.</text>
</comment>
<evidence type="ECO:0000313" key="13">
    <source>
        <dbReference type="Proteomes" id="UP000000771"/>
    </source>
</evidence>
<dbReference type="AlphaFoldDB" id="C7LZF0"/>
<keyword evidence="10 11" id="KW-0472">Membrane</keyword>
<dbReference type="PIRSF" id="PIRSF001296">
    <property type="entry name" value="K_ATPase_KdpC"/>
    <property type="match status" value="1"/>
</dbReference>
<keyword evidence="13" id="KW-1185">Reference proteome</keyword>
<accession>C7LZF0</accession>
<dbReference type="RefSeq" id="WP_015798594.1">
    <property type="nucleotide sequence ID" value="NC_013124.1"/>
</dbReference>
<protein>
    <recommendedName>
        <fullName evidence="11">Potassium-transporting ATPase KdpC subunit</fullName>
    </recommendedName>
    <alternativeName>
        <fullName evidence="11">ATP phosphohydrolase [potassium-transporting] C chain</fullName>
    </alternativeName>
    <alternativeName>
        <fullName evidence="11">Potassium-binding and translocating subunit C</fullName>
    </alternativeName>
    <alternativeName>
        <fullName evidence="11">Potassium-translocating ATPase C chain</fullName>
    </alternativeName>
</protein>
<keyword evidence="7 11" id="KW-0630">Potassium</keyword>
<dbReference type="PANTHER" id="PTHR30042">
    <property type="entry name" value="POTASSIUM-TRANSPORTING ATPASE C CHAIN"/>
    <property type="match status" value="1"/>
</dbReference>
<evidence type="ECO:0000256" key="9">
    <source>
        <dbReference type="ARBA" id="ARBA00023065"/>
    </source>
</evidence>
<evidence type="ECO:0000256" key="6">
    <source>
        <dbReference type="ARBA" id="ARBA00022840"/>
    </source>
</evidence>
<keyword evidence="12" id="KW-0378">Hydrolase</keyword>
<evidence type="ECO:0000256" key="1">
    <source>
        <dbReference type="ARBA" id="ARBA00022448"/>
    </source>
</evidence>
<dbReference type="Pfam" id="PF02669">
    <property type="entry name" value="KdpC"/>
    <property type="match status" value="1"/>
</dbReference>
<evidence type="ECO:0000256" key="10">
    <source>
        <dbReference type="ARBA" id="ARBA00023136"/>
    </source>
</evidence>
<dbReference type="eggNOG" id="COG2156">
    <property type="taxonomic scope" value="Bacteria"/>
</dbReference>
<comment type="subcellular location">
    <subcellularLocation>
        <location evidence="11">Cell membrane</location>
        <topology evidence="11">Single-pass membrane protein</topology>
    </subcellularLocation>
</comment>
<evidence type="ECO:0000256" key="11">
    <source>
        <dbReference type="HAMAP-Rule" id="MF_00276"/>
    </source>
</evidence>
<gene>
    <name evidence="11" type="primary">kdpC</name>
    <name evidence="12" type="ordered locus">Afer_1176</name>
</gene>
<dbReference type="HOGENOM" id="CLU_077094_2_0_11"/>
<dbReference type="HAMAP" id="MF_00276">
    <property type="entry name" value="KdpC"/>
    <property type="match status" value="1"/>
</dbReference>
<keyword evidence="1 11" id="KW-0813">Transport</keyword>
<evidence type="ECO:0000256" key="2">
    <source>
        <dbReference type="ARBA" id="ARBA00022475"/>
    </source>
</evidence>
<dbReference type="GO" id="GO:0005524">
    <property type="term" value="F:ATP binding"/>
    <property type="evidence" value="ECO:0007669"/>
    <property type="project" value="UniProtKB-UniRule"/>
</dbReference>
<dbReference type="STRING" id="525909.Afer_1176"/>
<sequence length="183" mass="19414">MIRTLLRSVRAAVVFLVLCGLAYPLIEVAIAQTVFPRQAEGSLTPDGSTLVGQTWRGARWFHGRPDGDDPMATGGTNLGPRSAALVSATRRLVAYWRAEGVVPTEELVTTSGSGVDPQISVASALAQVPMVHRATGVPASELRRLVALTATGPEFGFLGERVVDVLALNMALARLERKAAISR</sequence>
<keyword evidence="3 11" id="KW-0633">Potassium transport</keyword>
<keyword evidence="2 11" id="KW-1003">Cell membrane</keyword>
<keyword evidence="9 11" id="KW-0406">Ion transport</keyword>
<dbReference type="KEGG" id="afo:Afer_1176"/>
<evidence type="ECO:0000256" key="7">
    <source>
        <dbReference type="ARBA" id="ARBA00022958"/>
    </source>
</evidence>
<organism evidence="12 13">
    <name type="scientific">Acidimicrobium ferrooxidans (strain DSM 10331 / JCM 15462 / NBRC 103882 / ICP)</name>
    <dbReference type="NCBI Taxonomy" id="525909"/>
    <lineage>
        <taxon>Bacteria</taxon>
        <taxon>Bacillati</taxon>
        <taxon>Actinomycetota</taxon>
        <taxon>Acidimicrobiia</taxon>
        <taxon>Acidimicrobiales</taxon>
        <taxon>Acidimicrobiaceae</taxon>
        <taxon>Acidimicrobium</taxon>
    </lineage>
</organism>
<keyword evidence="6 11" id="KW-0067">ATP-binding</keyword>
<dbReference type="GO" id="GO:0016787">
    <property type="term" value="F:hydrolase activity"/>
    <property type="evidence" value="ECO:0007669"/>
    <property type="project" value="UniProtKB-KW"/>
</dbReference>
<dbReference type="GO" id="GO:0005886">
    <property type="term" value="C:plasma membrane"/>
    <property type="evidence" value="ECO:0007669"/>
    <property type="project" value="UniProtKB-SubCell"/>
</dbReference>
<comment type="function">
    <text evidence="11">Part of the high-affinity ATP-driven potassium transport (or Kdp) system, which catalyzes the hydrolysis of ATP coupled with the electrogenic transport of potassium into the cytoplasm. This subunit acts as a catalytic chaperone that increases the ATP-binding affinity of the ATP-hydrolyzing subunit KdpB by the formation of a transient KdpB/KdpC/ATP ternary complex.</text>
</comment>
<comment type="similarity">
    <text evidence="11">Belongs to the KdpC family.</text>
</comment>
<name>C7LZF0_ACIFD</name>
<keyword evidence="5 11" id="KW-0547">Nucleotide-binding</keyword>
<dbReference type="EMBL" id="CP001631">
    <property type="protein sequence ID" value="ACU54108.1"/>
    <property type="molecule type" value="Genomic_DNA"/>
</dbReference>
<dbReference type="GO" id="GO:0008556">
    <property type="term" value="F:P-type potassium transmembrane transporter activity"/>
    <property type="evidence" value="ECO:0007669"/>
    <property type="project" value="InterPro"/>
</dbReference>
<evidence type="ECO:0000256" key="3">
    <source>
        <dbReference type="ARBA" id="ARBA00022538"/>
    </source>
</evidence>